<dbReference type="CDD" id="cd02440">
    <property type="entry name" value="AdoMet_MTases"/>
    <property type="match status" value="1"/>
</dbReference>
<dbReference type="EMBL" id="MFQR01000023">
    <property type="protein sequence ID" value="OGH84415.1"/>
    <property type="molecule type" value="Genomic_DNA"/>
</dbReference>
<name>A0A1F6NKN9_9BACT</name>
<organism evidence="10 11">
    <name type="scientific">Candidatus Magasanikbacteria bacterium RIFOXYA2_FULL_44_8</name>
    <dbReference type="NCBI Taxonomy" id="1798696"/>
    <lineage>
        <taxon>Bacteria</taxon>
        <taxon>Candidatus Magasanikiibacteriota</taxon>
    </lineage>
</organism>
<dbReference type="InterPro" id="IPR002478">
    <property type="entry name" value="PUA"/>
</dbReference>
<dbReference type="SMART" id="SM00359">
    <property type="entry name" value="PUA"/>
    <property type="match status" value="1"/>
</dbReference>
<dbReference type="Gene3D" id="3.30.750.80">
    <property type="entry name" value="RNA methyltransferase domain (HRMD) like"/>
    <property type="match status" value="1"/>
</dbReference>
<protein>
    <recommendedName>
        <fullName evidence="9">PUA domain-containing protein</fullName>
    </recommendedName>
</protein>
<dbReference type="InterPro" id="IPR015947">
    <property type="entry name" value="PUA-like_sf"/>
</dbReference>
<gene>
    <name evidence="10" type="ORF">A2261_02675</name>
</gene>
<dbReference type="InterPro" id="IPR036974">
    <property type="entry name" value="PUA_sf"/>
</dbReference>
<comment type="subcellular location">
    <subcellularLocation>
        <location evidence="1">Cytoplasm</location>
    </subcellularLocation>
</comment>
<keyword evidence="7" id="KW-0694">RNA-binding</keyword>
<dbReference type="GO" id="GO:0003723">
    <property type="term" value="F:RNA binding"/>
    <property type="evidence" value="ECO:0007669"/>
    <property type="project" value="UniProtKB-KW"/>
</dbReference>
<evidence type="ECO:0000259" key="9">
    <source>
        <dbReference type="SMART" id="SM00359"/>
    </source>
</evidence>
<dbReference type="Gene3D" id="3.40.50.150">
    <property type="entry name" value="Vaccinia Virus protein VP39"/>
    <property type="match status" value="1"/>
</dbReference>
<dbReference type="GO" id="GO:0005737">
    <property type="term" value="C:cytoplasm"/>
    <property type="evidence" value="ECO:0007669"/>
    <property type="project" value="UniProtKB-SubCell"/>
</dbReference>
<dbReference type="GO" id="GO:0008168">
    <property type="term" value="F:methyltransferase activity"/>
    <property type="evidence" value="ECO:0007669"/>
    <property type="project" value="UniProtKB-KW"/>
</dbReference>
<evidence type="ECO:0000256" key="7">
    <source>
        <dbReference type="ARBA" id="ARBA00022884"/>
    </source>
</evidence>
<dbReference type="InterPro" id="IPR029063">
    <property type="entry name" value="SAM-dependent_MTases_sf"/>
</dbReference>
<keyword evidence="2" id="KW-0963">Cytoplasm</keyword>
<evidence type="ECO:0000256" key="5">
    <source>
        <dbReference type="ARBA" id="ARBA00022679"/>
    </source>
</evidence>
<evidence type="ECO:0000256" key="3">
    <source>
        <dbReference type="ARBA" id="ARBA00022552"/>
    </source>
</evidence>
<dbReference type="PANTHER" id="PTHR42873">
    <property type="entry name" value="RIBOSOMAL RNA LARGE SUBUNIT METHYLTRANSFERASE"/>
    <property type="match status" value="1"/>
</dbReference>
<dbReference type="Pfam" id="PF10672">
    <property type="entry name" value="Methyltrans_SAM"/>
    <property type="match status" value="1"/>
</dbReference>
<proteinExistence type="inferred from homology"/>
<keyword evidence="6" id="KW-0949">S-adenosyl-L-methionine</keyword>
<dbReference type="Proteomes" id="UP000177803">
    <property type="component" value="Unassembled WGS sequence"/>
</dbReference>
<dbReference type="AlphaFoldDB" id="A0A1F6NKN9"/>
<dbReference type="InterPro" id="IPR041532">
    <property type="entry name" value="RlmI-like_PUA"/>
</dbReference>
<evidence type="ECO:0000256" key="2">
    <source>
        <dbReference type="ARBA" id="ARBA00022490"/>
    </source>
</evidence>
<evidence type="ECO:0000256" key="6">
    <source>
        <dbReference type="ARBA" id="ARBA00022691"/>
    </source>
</evidence>
<dbReference type="CDD" id="cd21153">
    <property type="entry name" value="PUA_RlmI"/>
    <property type="match status" value="1"/>
</dbReference>
<sequence>MMNLTVVKNRVGPVLGRHPWVFSGALRQIPDGIESGTPIQLVDETGRFLAAGYFNSYSQIAVRVWGWTDGEEVDEDFFARRIQTAYDLRQRLVLNKKTDSCRIVNSESDLLPGLVVDKYGDYLVVQFHNLGIDKWKKEIVIALKKVIKPKGIYERSDVGNRAKEGGEVASGLLMGKVPERVEILENGYKFLVDIAGGQKTGFFLDQRDKRSALQKYCAGKKVLNCYSYTGGFSVYALAAGAKHVVSVDASEPALEIAEANCSLNGFKAKQSEFVCADVREYLLGLINKDETLGAGDFDVIVLDPPAFIKDRRKIHEGMQGYKKINELAMRLLPQGGILVSCSCSQHLSMLDFRHVVSEAAGRAGRTVRIVETLTHGIDHPQLVAFTEGEYLKCLFALVD</sequence>
<evidence type="ECO:0000313" key="10">
    <source>
        <dbReference type="EMBL" id="OGH84415.1"/>
    </source>
</evidence>
<reference evidence="10 11" key="1">
    <citation type="journal article" date="2016" name="Nat. Commun.">
        <title>Thousands of microbial genomes shed light on interconnected biogeochemical processes in an aquifer system.</title>
        <authorList>
            <person name="Anantharaman K."/>
            <person name="Brown C.T."/>
            <person name="Hug L.A."/>
            <person name="Sharon I."/>
            <person name="Castelle C.J."/>
            <person name="Probst A.J."/>
            <person name="Thomas B.C."/>
            <person name="Singh A."/>
            <person name="Wilkins M.J."/>
            <person name="Karaoz U."/>
            <person name="Brodie E.L."/>
            <person name="Williams K.H."/>
            <person name="Hubbard S.S."/>
            <person name="Banfield J.F."/>
        </authorList>
    </citation>
    <scope>NUCLEOTIDE SEQUENCE [LARGE SCALE GENOMIC DNA]</scope>
</reference>
<accession>A0A1F6NKN9</accession>
<evidence type="ECO:0000313" key="11">
    <source>
        <dbReference type="Proteomes" id="UP000177803"/>
    </source>
</evidence>
<comment type="similarity">
    <text evidence="8">Belongs to the methyltransferase superfamily. RlmI family.</text>
</comment>
<evidence type="ECO:0000256" key="8">
    <source>
        <dbReference type="ARBA" id="ARBA00038091"/>
    </source>
</evidence>
<evidence type="ECO:0000256" key="1">
    <source>
        <dbReference type="ARBA" id="ARBA00004496"/>
    </source>
</evidence>
<dbReference type="GO" id="GO:0032259">
    <property type="term" value="P:methylation"/>
    <property type="evidence" value="ECO:0007669"/>
    <property type="project" value="UniProtKB-KW"/>
</dbReference>
<keyword evidence="4" id="KW-0489">Methyltransferase</keyword>
<keyword evidence="5" id="KW-0808">Transferase</keyword>
<dbReference type="Gene3D" id="2.30.130.10">
    <property type="entry name" value="PUA domain"/>
    <property type="match status" value="1"/>
</dbReference>
<feature type="domain" description="PUA" evidence="9">
    <location>
        <begin position="2"/>
        <end position="87"/>
    </location>
</feature>
<keyword evidence="3" id="KW-0698">rRNA processing</keyword>
<dbReference type="CDD" id="cd11572">
    <property type="entry name" value="RlmI_M_like"/>
    <property type="match status" value="1"/>
</dbReference>
<dbReference type="PROSITE" id="PS50890">
    <property type="entry name" value="PUA"/>
    <property type="match status" value="1"/>
</dbReference>
<evidence type="ECO:0000256" key="4">
    <source>
        <dbReference type="ARBA" id="ARBA00022603"/>
    </source>
</evidence>
<comment type="caution">
    <text evidence="10">The sequence shown here is derived from an EMBL/GenBank/DDBJ whole genome shotgun (WGS) entry which is preliminary data.</text>
</comment>
<dbReference type="InterPro" id="IPR019614">
    <property type="entry name" value="SAM-dep_methyl-trfase"/>
</dbReference>
<dbReference type="SUPFAM" id="SSF53335">
    <property type="entry name" value="S-adenosyl-L-methionine-dependent methyltransferases"/>
    <property type="match status" value="1"/>
</dbReference>
<dbReference type="Pfam" id="PF17785">
    <property type="entry name" value="PUA_3"/>
    <property type="match status" value="1"/>
</dbReference>
<dbReference type="PANTHER" id="PTHR42873:SF1">
    <property type="entry name" value="S-ADENOSYLMETHIONINE-DEPENDENT METHYLTRANSFERASE DOMAIN-CONTAINING PROTEIN"/>
    <property type="match status" value="1"/>
</dbReference>
<dbReference type="GO" id="GO:0006364">
    <property type="term" value="P:rRNA processing"/>
    <property type="evidence" value="ECO:0007669"/>
    <property type="project" value="UniProtKB-KW"/>
</dbReference>
<dbReference type="SUPFAM" id="SSF88697">
    <property type="entry name" value="PUA domain-like"/>
    <property type="match status" value="1"/>
</dbReference>